<comment type="function">
    <text evidence="6">Has immunoglobulin-binding and hemagglutination properties, and can bind to mannose. Essential for virulence. May be involved in LPS biosynthesis or polysaccharide transport.</text>
</comment>
<dbReference type="InterPro" id="IPR012413">
    <property type="entry name" value="BA14K"/>
</dbReference>
<keyword evidence="9" id="KW-1185">Reference proteome</keyword>
<evidence type="ECO:0000256" key="7">
    <source>
        <dbReference type="SAM" id="SignalP"/>
    </source>
</evidence>
<dbReference type="KEGG" id="fil:BN1229_v1_2189"/>
<keyword evidence="5" id="KW-0430">Lectin</keyword>
<name>A0A0D6JFR2_9HYPH</name>
<comment type="subcellular location">
    <subcellularLocation>
        <location evidence="1">Membrane</location>
        <topology evidence="1">Single-pass membrane protein</topology>
    </subcellularLocation>
</comment>
<keyword evidence="4" id="KW-1003">Cell membrane</keyword>
<sequence length="137" mass="14784">MTLKYKSLMASIVALGLAGAGISSPATAVPVSSGLQQLNHAVANDSNSGVVQVRHRGRGWRHHRGGHRHGWRHRHRNRGAAIIGGVIAGALIAGAIREGRASSSAVERCEDRFRSFDRRTGTYTTYGGETRVCPYLR</sequence>
<dbReference type="EMBL" id="LN829119">
    <property type="protein sequence ID" value="CPR19488.1"/>
    <property type="molecule type" value="Genomic_DNA"/>
</dbReference>
<feature type="signal peptide" evidence="7">
    <location>
        <begin position="1"/>
        <end position="28"/>
    </location>
</feature>
<dbReference type="RefSeq" id="WP_160298699.1">
    <property type="nucleotide sequence ID" value="NZ_LN829118.1"/>
</dbReference>
<evidence type="ECO:0000256" key="6">
    <source>
        <dbReference type="ARBA" id="ARBA00025321"/>
    </source>
</evidence>
<dbReference type="AlphaFoldDB" id="A0A0D6JFR2"/>
<dbReference type="Proteomes" id="UP000033187">
    <property type="component" value="Chromosome 1"/>
</dbReference>
<feature type="chain" id="PRO_5002306225" description="Lectin-like protein BA14k" evidence="7">
    <location>
        <begin position="29"/>
        <end position="137"/>
    </location>
</feature>
<evidence type="ECO:0000256" key="3">
    <source>
        <dbReference type="ARBA" id="ARBA00020552"/>
    </source>
</evidence>
<proteinExistence type="inferred from homology"/>
<organism evidence="8 9">
    <name type="scientific">Candidatus Filomicrobium marinum</name>
    <dbReference type="NCBI Taxonomy" id="1608628"/>
    <lineage>
        <taxon>Bacteria</taxon>
        <taxon>Pseudomonadati</taxon>
        <taxon>Pseudomonadota</taxon>
        <taxon>Alphaproteobacteria</taxon>
        <taxon>Hyphomicrobiales</taxon>
        <taxon>Hyphomicrobiaceae</taxon>
        <taxon>Filomicrobium</taxon>
    </lineage>
</organism>
<dbReference type="GO" id="GO:0030246">
    <property type="term" value="F:carbohydrate binding"/>
    <property type="evidence" value="ECO:0007669"/>
    <property type="project" value="UniProtKB-KW"/>
</dbReference>
<accession>A0A0D6JFR2</accession>
<reference evidence="9" key="1">
    <citation type="submission" date="2015-02" db="EMBL/GenBank/DDBJ databases">
        <authorList>
            <person name="Chooi Y.-H."/>
        </authorList>
    </citation>
    <scope>NUCLEOTIDE SEQUENCE [LARGE SCALE GENOMIC DNA]</scope>
    <source>
        <strain evidence="9">strain Y</strain>
    </source>
</reference>
<evidence type="ECO:0000256" key="4">
    <source>
        <dbReference type="ARBA" id="ARBA00022475"/>
    </source>
</evidence>
<evidence type="ECO:0000256" key="5">
    <source>
        <dbReference type="ARBA" id="ARBA00022734"/>
    </source>
</evidence>
<keyword evidence="4" id="KW-0472">Membrane</keyword>
<dbReference type="KEGG" id="fiy:BN1229_v1_2189"/>
<comment type="similarity">
    <text evidence="2">Belongs to the BA14k family.</text>
</comment>
<gene>
    <name evidence="8" type="ORF">YBN1229_v1_2189</name>
</gene>
<dbReference type="GO" id="GO:0016020">
    <property type="term" value="C:membrane"/>
    <property type="evidence" value="ECO:0007669"/>
    <property type="project" value="UniProtKB-SubCell"/>
</dbReference>
<evidence type="ECO:0000313" key="9">
    <source>
        <dbReference type="Proteomes" id="UP000033187"/>
    </source>
</evidence>
<protein>
    <recommendedName>
        <fullName evidence="3">Lectin-like protein BA14k</fullName>
    </recommendedName>
</protein>
<keyword evidence="7" id="KW-0732">Signal</keyword>
<evidence type="ECO:0000256" key="1">
    <source>
        <dbReference type="ARBA" id="ARBA00004167"/>
    </source>
</evidence>
<evidence type="ECO:0000313" key="8">
    <source>
        <dbReference type="EMBL" id="CPR19488.1"/>
    </source>
</evidence>
<evidence type="ECO:0000256" key="2">
    <source>
        <dbReference type="ARBA" id="ARBA00010270"/>
    </source>
</evidence>
<dbReference type="Pfam" id="PF07886">
    <property type="entry name" value="BA14K"/>
    <property type="match status" value="1"/>
</dbReference>